<dbReference type="KEGG" id="afx:JZ786_11755"/>
<dbReference type="NCBIfam" id="TIGR00157">
    <property type="entry name" value="ribosome small subunit-dependent GTPase A"/>
    <property type="match status" value="1"/>
</dbReference>
<dbReference type="Pfam" id="PF16745">
    <property type="entry name" value="RsgA_N"/>
    <property type="match status" value="1"/>
</dbReference>
<keyword evidence="8 10" id="KW-0694">RNA-binding</keyword>
<keyword evidence="6 10" id="KW-0378">Hydrolase</keyword>
<dbReference type="GO" id="GO:0003924">
    <property type="term" value="F:GTPase activity"/>
    <property type="evidence" value="ECO:0007669"/>
    <property type="project" value="UniProtKB-UniRule"/>
</dbReference>
<evidence type="ECO:0000256" key="2">
    <source>
        <dbReference type="ARBA" id="ARBA00022517"/>
    </source>
</evidence>
<keyword evidence="5 10" id="KW-0547">Nucleotide-binding</keyword>
<comment type="cofactor">
    <cofactor evidence="10">
        <name>Zn(2+)</name>
        <dbReference type="ChEBI" id="CHEBI:29105"/>
    </cofactor>
    <text evidence="10">Binds 1 zinc ion per subunit.</text>
</comment>
<dbReference type="Gene3D" id="3.40.50.300">
    <property type="entry name" value="P-loop containing nucleotide triphosphate hydrolases"/>
    <property type="match status" value="1"/>
</dbReference>
<evidence type="ECO:0000256" key="3">
    <source>
        <dbReference type="ARBA" id="ARBA00022723"/>
    </source>
</evidence>
<evidence type="ECO:0000256" key="5">
    <source>
        <dbReference type="ARBA" id="ARBA00022741"/>
    </source>
</evidence>
<dbReference type="PROSITE" id="PS51721">
    <property type="entry name" value="G_CP"/>
    <property type="match status" value="1"/>
</dbReference>
<dbReference type="SUPFAM" id="SSF50249">
    <property type="entry name" value="Nucleic acid-binding proteins"/>
    <property type="match status" value="1"/>
</dbReference>
<organism evidence="13 14">
    <name type="scientific">Alicyclobacillus mengziensis</name>
    <dbReference type="NCBI Taxonomy" id="2931921"/>
    <lineage>
        <taxon>Bacteria</taxon>
        <taxon>Bacillati</taxon>
        <taxon>Bacillota</taxon>
        <taxon>Bacilli</taxon>
        <taxon>Bacillales</taxon>
        <taxon>Alicyclobacillaceae</taxon>
        <taxon>Alicyclobacillus</taxon>
    </lineage>
</organism>
<dbReference type="CDD" id="cd01854">
    <property type="entry name" value="YjeQ_EngC"/>
    <property type="match status" value="1"/>
</dbReference>
<keyword evidence="1 10" id="KW-0963">Cytoplasm</keyword>
<dbReference type="SUPFAM" id="SSF52540">
    <property type="entry name" value="P-loop containing nucleoside triphosphate hydrolases"/>
    <property type="match status" value="1"/>
</dbReference>
<evidence type="ECO:0000259" key="11">
    <source>
        <dbReference type="PROSITE" id="PS50936"/>
    </source>
</evidence>
<protein>
    <recommendedName>
        <fullName evidence="10">Small ribosomal subunit biogenesis GTPase RsgA</fullName>
        <ecNumber evidence="10">3.6.1.-</ecNumber>
    </recommendedName>
</protein>
<comment type="subunit">
    <text evidence="10">Monomer. Associates with 30S ribosomal subunit, binds 16S rRNA.</text>
</comment>
<evidence type="ECO:0000256" key="7">
    <source>
        <dbReference type="ARBA" id="ARBA00022833"/>
    </source>
</evidence>
<dbReference type="PROSITE" id="PS50936">
    <property type="entry name" value="ENGC_GTPASE"/>
    <property type="match status" value="1"/>
</dbReference>
<dbReference type="Gene3D" id="2.40.50.140">
    <property type="entry name" value="Nucleic acid-binding proteins"/>
    <property type="match status" value="1"/>
</dbReference>
<feature type="binding site" evidence="10">
    <location>
        <begin position="112"/>
        <end position="115"/>
    </location>
    <ligand>
        <name>GTP</name>
        <dbReference type="ChEBI" id="CHEBI:37565"/>
    </ligand>
</feature>
<dbReference type="InterPro" id="IPR030378">
    <property type="entry name" value="G_CP_dom"/>
</dbReference>
<feature type="binding site" evidence="10">
    <location>
        <position position="257"/>
    </location>
    <ligand>
        <name>Zn(2+)</name>
        <dbReference type="ChEBI" id="CHEBI:29105"/>
    </ligand>
</feature>
<feature type="domain" description="CP-type G" evidence="12">
    <location>
        <begin position="63"/>
        <end position="221"/>
    </location>
</feature>
<name>A0A9X7W2N3_9BACL</name>
<dbReference type="InterPro" id="IPR027417">
    <property type="entry name" value="P-loop_NTPase"/>
</dbReference>
<evidence type="ECO:0000256" key="8">
    <source>
        <dbReference type="ARBA" id="ARBA00022884"/>
    </source>
</evidence>
<dbReference type="InterPro" id="IPR010914">
    <property type="entry name" value="RsgA_GTPase_dom"/>
</dbReference>
<dbReference type="GO" id="GO:0005525">
    <property type="term" value="F:GTP binding"/>
    <property type="evidence" value="ECO:0007669"/>
    <property type="project" value="UniProtKB-UniRule"/>
</dbReference>
<dbReference type="PANTHER" id="PTHR32120">
    <property type="entry name" value="SMALL RIBOSOMAL SUBUNIT BIOGENESIS GTPASE RSGA"/>
    <property type="match status" value="1"/>
</dbReference>
<dbReference type="CDD" id="cd04466">
    <property type="entry name" value="S1_YloQ_GTPase"/>
    <property type="match status" value="1"/>
</dbReference>
<evidence type="ECO:0000256" key="1">
    <source>
        <dbReference type="ARBA" id="ARBA00022490"/>
    </source>
</evidence>
<proteinExistence type="inferred from homology"/>
<dbReference type="Proteomes" id="UP000663505">
    <property type="component" value="Chromosome"/>
</dbReference>
<feature type="binding site" evidence="10">
    <location>
        <position position="251"/>
    </location>
    <ligand>
        <name>Zn(2+)</name>
        <dbReference type="ChEBI" id="CHEBI:29105"/>
    </ligand>
</feature>
<feature type="binding site" evidence="10">
    <location>
        <position position="249"/>
    </location>
    <ligand>
        <name>Zn(2+)</name>
        <dbReference type="ChEBI" id="CHEBI:29105"/>
    </ligand>
</feature>
<dbReference type="Gene3D" id="1.10.40.50">
    <property type="entry name" value="Probable gtpase engc, domain 3"/>
    <property type="match status" value="1"/>
</dbReference>
<evidence type="ECO:0000256" key="10">
    <source>
        <dbReference type="HAMAP-Rule" id="MF_01820"/>
    </source>
</evidence>
<evidence type="ECO:0000256" key="9">
    <source>
        <dbReference type="ARBA" id="ARBA00023134"/>
    </source>
</evidence>
<gene>
    <name evidence="10 13" type="primary">rsgA</name>
    <name evidence="13" type="ORF">JZ786_11755</name>
</gene>
<keyword evidence="7 10" id="KW-0862">Zinc</keyword>
<dbReference type="InterPro" id="IPR004881">
    <property type="entry name" value="Ribosome_biogen_GTPase_RsgA"/>
</dbReference>
<sequence length="291" mass="32114">MGEGVVTRVLAGFFDVAAGNEVYRCRARGVFRKRKTTVLVGDRVVYQATGPSEGWIEEVLPRQTELVRPPIANVSQAVLVFSAVNPEFQSYLLDKALVVVSEAQLEKLIVISKMDLVSPSALDALIAPYLKADYQVIPVSTKTGTGVSKVKSALQGHTSVFVGPSGVGKSSLGNALSPALGLKMGEISEKMGRGKHTTRHTELFLIDTDTYVADAAGFSQLQVDVRSEDLRLFFPEFALFSLDCPYRGCLHVEEEECGVKQAVRMNQISALRYENYCQLYDEVRHREETRY</sequence>
<comment type="function">
    <text evidence="10">One of several proteins that assist in the late maturation steps of the functional core of the 30S ribosomal subunit. Helps release RbfA from mature subunits. May play a role in the assembly of ribosomal proteins into the subunit. Circularly permuted GTPase that catalyzes slow GTP hydrolysis, GTPase activity is stimulated by the 30S ribosomal subunit.</text>
</comment>
<keyword evidence="4 10" id="KW-0699">rRNA-binding</keyword>
<dbReference type="RefSeq" id="WP_206658819.1">
    <property type="nucleotide sequence ID" value="NZ_CP071182.1"/>
</dbReference>
<dbReference type="GO" id="GO:0005737">
    <property type="term" value="C:cytoplasm"/>
    <property type="evidence" value="ECO:0007669"/>
    <property type="project" value="UniProtKB-SubCell"/>
</dbReference>
<feature type="binding site" evidence="10">
    <location>
        <begin position="163"/>
        <end position="171"/>
    </location>
    <ligand>
        <name>GTP</name>
        <dbReference type="ChEBI" id="CHEBI:37565"/>
    </ligand>
</feature>
<evidence type="ECO:0000259" key="12">
    <source>
        <dbReference type="PROSITE" id="PS51721"/>
    </source>
</evidence>
<keyword evidence="3 10" id="KW-0479">Metal-binding</keyword>
<evidence type="ECO:0000256" key="6">
    <source>
        <dbReference type="ARBA" id="ARBA00022801"/>
    </source>
</evidence>
<dbReference type="EMBL" id="CP071182">
    <property type="protein sequence ID" value="QSO49509.1"/>
    <property type="molecule type" value="Genomic_DNA"/>
</dbReference>
<dbReference type="GO" id="GO:0019843">
    <property type="term" value="F:rRNA binding"/>
    <property type="evidence" value="ECO:0007669"/>
    <property type="project" value="UniProtKB-KW"/>
</dbReference>
<dbReference type="InterPro" id="IPR031944">
    <property type="entry name" value="RsgA_N"/>
</dbReference>
<evidence type="ECO:0000313" key="14">
    <source>
        <dbReference type="Proteomes" id="UP000663505"/>
    </source>
</evidence>
<evidence type="ECO:0000256" key="4">
    <source>
        <dbReference type="ARBA" id="ARBA00022730"/>
    </source>
</evidence>
<dbReference type="InterPro" id="IPR012340">
    <property type="entry name" value="NA-bd_OB-fold"/>
</dbReference>
<keyword evidence="14" id="KW-1185">Reference proteome</keyword>
<accession>A0A9X7W2N3</accession>
<comment type="similarity">
    <text evidence="10">Belongs to the TRAFAC class YlqF/YawG GTPase family. RsgA subfamily.</text>
</comment>
<dbReference type="EC" id="3.6.1.-" evidence="10"/>
<comment type="subcellular location">
    <subcellularLocation>
        <location evidence="10">Cytoplasm</location>
    </subcellularLocation>
</comment>
<dbReference type="HAMAP" id="MF_01820">
    <property type="entry name" value="GTPase_RsgA"/>
    <property type="match status" value="1"/>
</dbReference>
<reference evidence="13 14" key="1">
    <citation type="submission" date="2021-02" db="EMBL/GenBank/DDBJ databases">
        <title>Alicyclobacillus curvatus sp. nov. and Alicyclobacillus mengziensis sp. nov., two acidophilic bacteria isolated from acid mine drainage.</title>
        <authorList>
            <person name="Huang Y."/>
        </authorList>
    </citation>
    <scope>NUCLEOTIDE SEQUENCE [LARGE SCALE GENOMIC DNA]</scope>
    <source>
        <strain evidence="13 14">S30H14</strain>
    </source>
</reference>
<feature type="domain" description="EngC GTPase" evidence="11">
    <location>
        <begin position="72"/>
        <end position="219"/>
    </location>
</feature>
<evidence type="ECO:0000313" key="13">
    <source>
        <dbReference type="EMBL" id="QSO49509.1"/>
    </source>
</evidence>
<keyword evidence="9 10" id="KW-0342">GTP-binding</keyword>
<keyword evidence="2 10" id="KW-0690">Ribosome biogenesis</keyword>
<dbReference type="Pfam" id="PF03193">
    <property type="entry name" value="RsgA_GTPase"/>
    <property type="match status" value="1"/>
</dbReference>
<dbReference type="AlphaFoldDB" id="A0A9X7W2N3"/>
<dbReference type="PANTHER" id="PTHR32120:SF11">
    <property type="entry name" value="SMALL RIBOSOMAL SUBUNIT BIOGENESIS GTPASE RSGA 1, MITOCHONDRIAL-RELATED"/>
    <property type="match status" value="1"/>
</dbReference>
<dbReference type="GO" id="GO:0042274">
    <property type="term" value="P:ribosomal small subunit biogenesis"/>
    <property type="evidence" value="ECO:0007669"/>
    <property type="project" value="UniProtKB-UniRule"/>
</dbReference>
<feature type="binding site" evidence="10">
    <location>
        <position position="244"/>
    </location>
    <ligand>
        <name>Zn(2+)</name>
        <dbReference type="ChEBI" id="CHEBI:29105"/>
    </ligand>
</feature>
<dbReference type="GO" id="GO:0046872">
    <property type="term" value="F:metal ion binding"/>
    <property type="evidence" value="ECO:0007669"/>
    <property type="project" value="UniProtKB-KW"/>
</dbReference>